<feature type="compositionally biased region" description="Low complexity" evidence="1">
    <location>
        <begin position="264"/>
        <end position="301"/>
    </location>
</feature>
<name>A0AAD5QAR8_PYTIN</name>
<feature type="region of interest" description="Disordered" evidence="1">
    <location>
        <begin position="563"/>
        <end position="614"/>
    </location>
</feature>
<proteinExistence type="predicted"/>
<keyword evidence="3" id="KW-1185">Reference proteome</keyword>
<dbReference type="AlphaFoldDB" id="A0AAD5QAR8"/>
<dbReference type="EMBL" id="JAKCXM010000059">
    <property type="protein sequence ID" value="KAJ0404660.1"/>
    <property type="molecule type" value="Genomic_DNA"/>
</dbReference>
<sequence>MDGDASNHQPPEDEQAQAAAVEAARQAATLFLLLAAAHDVDDLVRELVDDLVDDTSAVAATSVVTSRLVPYVAGRLATQLVDAVAPCLVSRSDALDELPVPSLSTSEEPTAPPPLDVSSRHAIASLSPSLSPRAASAPAAKGVKRVIRLGAFAARSLLSATTAPTSPSRPSSVSSSFRGRAGKRQQQQQQQQSRDPSKPVPGVPFSVEPSESPRKGDTPLRPAQDDPQRQGAGETRQDDGADDSEPWRSASIDDALSPRQSPLASGRSTRATTRRLQTNAPSLPSASASPASSSSGRAAWSLTLPVRSPEPSEHLGPSPDAVAIEFHVPRRSSLGVLPDVSRAAGPQRRGSVAASAPPPPRGARLLPLVDESEAVAVDEIAMLGVELHASLTLAPGVTQQTMSGLVLQSGPELPEDRTHMRRATFLVSPAAQPEGRVHSRLSVSQDGGVLSTQAHEQQESPPIPQLSRPPAPEERRASEPAETAPMLSRIEADDAADRVFLTQLKGAEIRAESAPMRPFRAPSKKIARPCTSSSGCRCADHATSVSVNPHDAFGEVVKQRAFQRKPSSAAASPTRRVANWQAQLHSDAEPLDAGARRRATTSPLARRTLHPPRR</sequence>
<reference evidence="2" key="1">
    <citation type="submission" date="2021-12" db="EMBL/GenBank/DDBJ databases">
        <title>Prjna785345.</title>
        <authorList>
            <person name="Rujirawat T."/>
            <person name="Krajaejun T."/>
        </authorList>
    </citation>
    <scope>NUCLEOTIDE SEQUENCE</scope>
    <source>
        <strain evidence="2">Pi057C3</strain>
    </source>
</reference>
<organism evidence="2 3">
    <name type="scientific">Pythium insidiosum</name>
    <name type="common">Pythiosis disease agent</name>
    <dbReference type="NCBI Taxonomy" id="114742"/>
    <lineage>
        <taxon>Eukaryota</taxon>
        <taxon>Sar</taxon>
        <taxon>Stramenopiles</taxon>
        <taxon>Oomycota</taxon>
        <taxon>Peronosporomycetes</taxon>
        <taxon>Pythiales</taxon>
        <taxon>Pythiaceae</taxon>
        <taxon>Pythium</taxon>
    </lineage>
</organism>
<feature type="compositionally biased region" description="Low complexity" evidence="1">
    <location>
        <begin position="161"/>
        <end position="178"/>
    </location>
</feature>
<feature type="compositionally biased region" description="Pro residues" evidence="1">
    <location>
        <begin position="461"/>
        <end position="470"/>
    </location>
</feature>
<feature type="compositionally biased region" description="Basic and acidic residues" evidence="1">
    <location>
        <begin position="211"/>
        <end position="228"/>
    </location>
</feature>
<dbReference type="Proteomes" id="UP001209570">
    <property type="component" value="Unassembled WGS sequence"/>
</dbReference>
<evidence type="ECO:0000313" key="2">
    <source>
        <dbReference type="EMBL" id="KAJ0404660.1"/>
    </source>
</evidence>
<comment type="caution">
    <text evidence="2">The sequence shown here is derived from an EMBL/GenBank/DDBJ whole genome shotgun (WGS) entry which is preliminary data.</text>
</comment>
<accession>A0AAD5QAR8</accession>
<evidence type="ECO:0000256" key="1">
    <source>
        <dbReference type="SAM" id="MobiDB-lite"/>
    </source>
</evidence>
<protein>
    <submittedName>
        <fullName evidence="2">Uncharacterized protein</fullName>
    </submittedName>
</protein>
<feature type="region of interest" description="Disordered" evidence="1">
    <location>
        <begin position="99"/>
        <end position="118"/>
    </location>
</feature>
<gene>
    <name evidence="2" type="ORF">P43SY_009873</name>
</gene>
<feature type="region of interest" description="Disordered" evidence="1">
    <location>
        <begin position="447"/>
        <end position="490"/>
    </location>
</feature>
<feature type="region of interest" description="Disordered" evidence="1">
    <location>
        <begin position="337"/>
        <end position="361"/>
    </location>
</feature>
<evidence type="ECO:0000313" key="3">
    <source>
        <dbReference type="Proteomes" id="UP001209570"/>
    </source>
</evidence>
<feature type="region of interest" description="Disordered" evidence="1">
    <location>
        <begin position="161"/>
        <end position="321"/>
    </location>
</feature>
<feature type="region of interest" description="Disordered" evidence="1">
    <location>
        <begin position="1"/>
        <end position="20"/>
    </location>
</feature>